<name>K3WF56_GLOUD</name>
<dbReference type="InParanoid" id="K3WF56"/>
<evidence type="ECO:0000313" key="2">
    <source>
        <dbReference type="Proteomes" id="UP000019132"/>
    </source>
</evidence>
<dbReference type="Proteomes" id="UP000019132">
    <property type="component" value="Unassembled WGS sequence"/>
</dbReference>
<reference evidence="2" key="2">
    <citation type="submission" date="2010-04" db="EMBL/GenBank/DDBJ databases">
        <authorList>
            <person name="Buell R."/>
            <person name="Hamilton J."/>
            <person name="Hostetler J."/>
        </authorList>
    </citation>
    <scope>NUCLEOTIDE SEQUENCE [LARGE SCALE GENOMIC DNA]</scope>
    <source>
        <strain evidence="2">DAOM:BR144</strain>
    </source>
</reference>
<organism evidence="1 2">
    <name type="scientific">Globisporangium ultimum (strain ATCC 200006 / CBS 805.95 / DAOM BR144)</name>
    <name type="common">Pythium ultimum</name>
    <dbReference type="NCBI Taxonomy" id="431595"/>
    <lineage>
        <taxon>Eukaryota</taxon>
        <taxon>Sar</taxon>
        <taxon>Stramenopiles</taxon>
        <taxon>Oomycota</taxon>
        <taxon>Peronosporomycetes</taxon>
        <taxon>Pythiales</taxon>
        <taxon>Pythiaceae</taxon>
        <taxon>Globisporangium</taxon>
    </lineage>
</organism>
<evidence type="ECO:0000313" key="1">
    <source>
        <dbReference type="EnsemblProtists" id="PYU1_T003597"/>
    </source>
</evidence>
<reference evidence="2" key="1">
    <citation type="journal article" date="2010" name="Genome Biol.">
        <title>Genome sequence of the necrotrophic plant pathogen Pythium ultimum reveals original pathogenicity mechanisms and effector repertoire.</title>
        <authorList>
            <person name="Levesque C.A."/>
            <person name="Brouwer H."/>
            <person name="Cano L."/>
            <person name="Hamilton J.P."/>
            <person name="Holt C."/>
            <person name="Huitema E."/>
            <person name="Raffaele S."/>
            <person name="Robideau G.P."/>
            <person name="Thines M."/>
            <person name="Win J."/>
            <person name="Zerillo M.M."/>
            <person name="Beakes G.W."/>
            <person name="Boore J.L."/>
            <person name="Busam D."/>
            <person name="Dumas B."/>
            <person name="Ferriera S."/>
            <person name="Fuerstenberg S.I."/>
            <person name="Gachon C.M."/>
            <person name="Gaulin E."/>
            <person name="Govers F."/>
            <person name="Grenville-Briggs L."/>
            <person name="Horner N."/>
            <person name="Hostetler J."/>
            <person name="Jiang R.H."/>
            <person name="Johnson J."/>
            <person name="Krajaejun T."/>
            <person name="Lin H."/>
            <person name="Meijer H.J."/>
            <person name="Moore B."/>
            <person name="Morris P."/>
            <person name="Phuntmart V."/>
            <person name="Puiu D."/>
            <person name="Shetty J."/>
            <person name="Stajich J.E."/>
            <person name="Tripathy S."/>
            <person name="Wawra S."/>
            <person name="van West P."/>
            <person name="Whitty B.R."/>
            <person name="Coutinho P.M."/>
            <person name="Henrissat B."/>
            <person name="Martin F."/>
            <person name="Thomas P.D."/>
            <person name="Tyler B.M."/>
            <person name="De Vries R.P."/>
            <person name="Kamoun S."/>
            <person name="Yandell M."/>
            <person name="Tisserat N."/>
            <person name="Buell C.R."/>
        </authorList>
    </citation>
    <scope>NUCLEOTIDE SEQUENCE</scope>
    <source>
        <strain evidence="2">DAOM:BR144</strain>
    </source>
</reference>
<keyword evidence="2" id="KW-1185">Reference proteome</keyword>
<accession>K3WF56</accession>
<dbReference type="EnsemblProtists" id="PYU1_T003597">
    <property type="protein sequence ID" value="PYU1_T003597"/>
    <property type="gene ID" value="PYU1_G003587"/>
</dbReference>
<dbReference type="AlphaFoldDB" id="K3WF56"/>
<sequence>MYVSCTAAIRVAAGSVACSFCLQDNATNAHYKSIQVSVCWVQVNSDAELSHARSKEEDPVHPGGTNAVAALWWTL</sequence>
<dbReference type="VEuPathDB" id="FungiDB:PYU1_G003587"/>
<protein>
    <submittedName>
        <fullName evidence="1">Uncharacterized protein</fullName>
    </submittedName>
</protein>
<dbReference type="EMBL" id="GL376638">
    <property type="status" value="NOT_ANNOTATED_CDS"/>
    <property type="molecule type" value="Genomic_DNA"/>
</dbReference>
<dbReference type="HOGENOM" id="CLU_2676553_0_0_1"/>
<reference evidence="1" key="3">
    <citation type="submission" date="2015-02" db="UniProtKB">
        <authorList>
            <consortium name="EnsemblProtists"/>
        </authorList>
    </citation>
    <scope>IDENTIFICATION</scope>
    <source>
        <strain evidence="1">DAOM BR144</strain>
    </source>
</reference>
<proteinExistence type="predicted"/>